<dbReference type="EMBL" id="SMOD01000004">
    <property type="protein sequence ID" value="TDG09608.1"/>
    <property type="molecule type" value="Genomic_DNA"/>
</dbReference>
<dbReference type="GO" id="GO:0046872">
    <property type="term" value="F:metal ion binding"/>
    <property type="evidence" value="ECO:0007669"/>
    <property type="project" value="UniProtKB-KW"/>
</dbReference>
<evidence type="ECO:0000256" key="6">
    <source>
        <dbReference type="ARBA" id="ARBA00022722"/>
    </source>
</evidence>
<dbReference type="Proteomes" id="UP000295606">
    <property type="component" value="Unassembled WGS sequence"/>
</dbReference>
<feature type="region of interest" description="Disordered" evidence="11">
    <location>
        <begin position="655"/>
        <end position="674"/>
    </location>
</feature>
<evidence type="ECO:0000256" key="2">
    <source>
        <dbReference type="ARBA" id="ARBA00001936"/>
    </source>
</evidence>
<evidence type="ECO:0000256" key="7">
    <source>
        <dbReference type="ARBA" id="ARBA00022723"/>
    </source>
</evidence>
<dbReference type="SMART" id="SM00990">
    <property type="entry name" value="VRR_NUC"/>
    <property type="match status" value="1"/>
</dbReference>
<reference evidence="13 14" key="1">
    <citation type="submission" date="2019-03" db="EMBL/GenBank/DDBJ databases">
        <title>Paraburkholderia sp. isolated from native Mimosa gymnas in Guartela State Park, Brazil.</title>
        <authorList>
            <person name="Paulitsch F."/>
            <person name="Hungria M."/>
            <person name="Delamuta J.R.M."/>
            <person name="Ribeiro R.A."/>
            <person name="Dall'Agnol R."/>
            <person name="Silva J.S.B."/>
        </authorList>
    </citation>
    <scope>NUCLEOTIDE SEQUENCE [LARGE SCALE GENOMIC DNA]</scope>
    <source>
        <strain evidence="13 14">CNPSo 3008</strain>
    </source>
</reference>
<evidence type="ECO:0000256" key="1">
    <source>
        <dbReference type="ARBA" id="ARBA00000983"/>
    </source>
</evidence>
<accession>A0A4R5LJ83</accession>
<keyword evidence="10" id="KW-0464">Manganese</keyword>
<dbReference type="PANTHER" id="PTHR15749">
    <property type="entry name" value="FANCONI-ASSOCIATED NUCLEASE 1"/>
    <property type="match status" value="1"/>
</dbReference>
<keyword evidence="7" id="KW-0479">Metal-binding</keyword>
<name>A0A4R5LJ83_9BURK</name>
<evidence type="ECO:0000313" key="13">
    <source>
        <dbReference type="EMBL" id="TDG09608.1"/>
    </source>
</evidence>
<comment type="cofactor">
    <cofactor evidence="3">
        <name>Mg(2+)</name>
        <dbReference type="ChEBI" id="CHEBI:18420"/>
    </cofactor>
</comment>
<dbReference type="GO" id="GO:0003676">
    <property type="term" value="F:nucleic acid binding"/>
    <property type="evidence" value="ECO:0007669"/>
    <property type="project" value="InterPro"/>
</dbReference>
<dbReference type="PANTHER" id="PTHR15749:SF4">
    <property type="entry name" value="FANCONI-ASSOCIATED NUCLEASE 1"/>
    <property type="match status" value="1"/>
</dbReference>
<dbReference type="OrthoDB" id="9803913at2"/>
<keyword evidence="6" id="KW-0540">Nuclease</keyword>
<dbReference type="AlphaFoldDB" id="A0A4R5LJ83"/>
<dbReference type="InterPro" id="IPR033315">
    <property type="entry name" value="Fan1-like"/>
</dbReference>
<evidence type="ECO:0000313" key="14">
    <source>
        <dbReference type="Proteomes" id="UP000295606"/>
    </source>
</evidence>
<dbReference type="Gene3D" id="3.40.1350.10">
    <property type="match status" value="1"/>
</dbReference>
<keyword evidence="9" id="KW-0460">Magnesium</keyword>
<keyword evidence="8" id="KW-0378">Hydrolase</keyword>
<dbReference type="InterPro" id="IPR014883">
    <property type="entry name" value="VRR_NUC"/>
</dbReference>
<protein>
    <recommendedName>
        <fullName evidence="5">phosphodiesterase I</fullName>
        <ecNumber evidence="5">3.1.4.1</ecNumber>
    </recommendedName>
</protein>
<dbReference type="InterPro" id="IPR049125">
    <property type="entry name" value="FAN1-like_WH"/>
</dbReference>
<evidence type="ECO:0000256" key="9">
    <source>
        <dbReference type="ARBA" id="ARBA00022842"/>
    </source>
</evidence>
<dbReference type="Pfam" id="PF18081">
    <property type="entry name" value="FANC_SAP"/>
    <property type="match status" value="1"/>
</dbReference>
<evidence type="ECO:0000256" key="3">
    <source>
        <dbReference type="ARBA" id="ARBA00001946"/>
    </source>
</evidence>
<dbReference type="InterPro" id="IPR011856">
    <property type="entry name" value="tRNA_endonuc-like_dom_sf"/>
</dbReference>
<comment type="catalytic activity">
    <reaction evidence="1">
        <text>Hydrolytically removes 5'-nucleotides successively from the 3'-hydroxy termini of 3'-hydroxy-terminated oligonucleotides.</text>
        <dbReference type="EC" id="3.1.4.1"/>
    </reaction>
</comment>
<dbReference type="GO" id="GO:0036297">
    <property type="term" value="P:interstrand cross-link repair"/>
    <property type="evidence" value="ECO:0007669"/>
    <property type="project" value="InterPro"/>
</dbReference>
<comment type="similarity">
    <text evidence="4">Belongs to the FAN1 family.</text>
</comment>
<sequence length="674" mass="75051">MRDFEVAERRIGKARTHLLFAGAGIAVLRRASREQGDGGREAGEACVTFVHRSSDFQAAAIVAYGAGNPLRRSRPPATLLSSLLYIRTVPRVLPDSPDPFYYLANFERALAWLDARCADLFDDAERRFADDFARMPQAARALFVRMLMRKGPHFRASRLAYDEIGCPRAAAAPLVAAGWLDDAPVLDLEALAALVTKAELQVLAEHLGIALEPRATRAASLEALHAHYAASPEPRDWHAWFPASADTVLLFASAPLCERLRLMFFGNLHQDWSEFVLADLGVYRYESVPFDRASRAFQRREDIDAYLALRDCRDGLESAAQAEDFDAAAAIAGTLEALDALAPRTQTNAWLRARHDKLRHAAGLTAERAGEPELAWRAYLDCGHPESRYRRVRVLEQLNRREEALALAQTIADAPENEEEAQRAARTLGRLARARAKSKTSAEPGFAQLELALPAAPGALRVEEAARIALATPRAPVFYVENTLINALFGLLCWPALFAPLPGAFFHPFQRGPADLHAADFVARRASQFETCLAELETHAYRDSILRRYAEKSGTQSPFVAWPALSDELLTLALDCFPAAHLRLWFERLLREPVANRSGLPDLVRFWPHERRYELIEVKGPGDRLQDNQRRWLAYCVQHGMPVSVLQVRWPSLPDTAEEADETDDAAARAPRAP</sequence>
<evidence type="ECO:0000256" key="5">
    <source>
        <dbReference type="ARBA" id="ARBA00012029"/>
    </source>
</evidence>
<dbReference type="EC" id="3.1.4.1" evidence="5"/>
<dbReference type="Pfam" id="PF21315">
    <property type="entry name" value="FAN1_HTH"/>
    <property type="match status" value="1"/>
</dbReference>
<organism evidence="13 14">
    <name type="scientific">Paraburkholderia guartelaensis</name>
    <dbReference type="NCBI Taxonomy" id="2546446"/>
    <lineage>
        <taxon>Bacteria</taxon>
        <taxon>Pseudomonadati</taxon>
        <taxon>Pseudomonadota</taxon>
        <taxon>Betaproteobacteria</taxon>
        <taxon>Burkholderiales</taxon>
        <taxon>Burkholderiaceae</taxon>
        <taxon>Paraburkholderia</taxon>
    </lineage>
</organism>
<feature type="compositionally biased region" description="Acidic residues" evidence="11">
    <location>
        <begin position="656"/>
        <end position="665"/>
    </location>
</feature>
<proteinExistence type="inferred from homology"/>
<dbReference type="InterPro" id="IPR040603">
    <property type="entry name" value="FAN1_SAP_bact"/>
</dbReference>
<feature type="domain" description="VRR-NUC" evidence="12">
    <location>
        <begin position="536"/>
        <end position="650"/>
    </location>
</feature>
<dbReference type="GO" id="GO:0004528">
    <property type="term" value="F:phosphodiesterase I activity"/>
    <property type="evidence" value="ECO:0007669"/>
    <property type="project" value="UniProtKB-EC"/>
</dbReference>
<evidence type="ECO:0000256" key="8">
    <source>
        <dbReference type="ARBA" id="ARBA00022801"/>
    </source>
</evidence>
<evidence type="ECO:0000256" key="10">
    <source>
        <dbReference type="ARBA" id="ARBA00023211"/>
    </source>
</evidence>
<comment type="caution">
    <text evidence="13">The sequence shown here is derived from an EMBL/GenBank/DDBJ whole genome shotgun (WGS) entry which is preliminary data.</text>
</comment>
<comment type="cofactor">
    <cofactor evidence="2">
        <name>Mn(2+)</name>
        <dbReference type="ChEBI" id="CHEBI:29035"/>
    </cofactor>
</comment>
<dbReference type="Pfam" id="PF08774">
    <property type="entry name" value="VRR_NUC"/>
    <property type="match status" value="1"/>
</dbReference>
<evidence type="ECO:0000256" key="4">
    <source>
        <dbReference type="ARBA" id="ARBA00005533"/>
    </source>
</evidence>
<evidence type="ECO:0000256" key="11">
    <source>
        <dbReference type="SAM" id="MobiDB-lite"/>
    </source>
</evidence>
<gene>
    <name evidence="13" type="ORF">E1N52_07425</name>
</gene>
<evidence type="ECO:0000259" key="12">
    <source>
        <dbReference type="SMART" id="SM00990"/>
    </source>
</evidence>